<keyword evidence="2" id="KW-1185">Reference proteome</keyword>
<organism evidence="1 2">
    <name type="scientific">Desulfofundulus luciae</name>
    <dbReference type="NCBI Taxonomy" id="74702"/>
    <lineage>
        <taxon>Bacteria</taxon>
        <taxon>Bacillati</taxon>
        <taxon>Bacillota</taxon>
        <taxon>Clostridia</taxon>
        <taxon>Eubacteriales</taxon>
        <taxon>Peptococcaceae</taxon>
        <taxon>Desulfofundulus</taxon>
    </lineage>
</organism>
<proteinExistence type="predicted"/>
<accession>A0ABU0B5E4</accession>
<name>A0ABU0B5E4_9FIRM</name>
<gene>
    <name evidence="1" type="ORF">J2Z49_002642</name>
</gene>
<reference evidence="1 2" key="1">
    <citation type="submission" date="2023-07" db="EMBL/GenBank/DDBJ databases">
        <title>Genomic Encyclopedia of Type Strains, Phase IV (KMG-IV): sequencing the most valuable type-strain genomes for metagenomic binning, comparative biology and taxonomic classification.</title>
        <authorList>
            <person name="Goeker M."/>
        </authorList>
    </citation>
    <scope>NUCLEOTIDE SEQUENCE [LARGE SCALE GENOMIC DNA]</scope>
    <source>
        <strain evidence="1 2">DSM 12396</strain>
    </source>
</reference>
<protein>
    <submittedName>
        <fullName evidence="1">Uncharacterized protein</fullName>
    </submittedName>
</protein>
<dbReference type="EMBL" id="JAUSUX010000028">
    <property type="protein sequence ID" value="MDQ0287514.1"/>
    <property type="molecule type" value="Genomic_DNA"/>
</dbReference>
<evidence type="ECO:0000313" key="1">
    <source>
        <dbReference type="EMBL" id="MDQ0287514.1"/>
    </source>
</evidence>
<dbReference type="Proteomes" id="UP001225644">
    <property type="component" value="Unassembled WGS sequence"/>
</dbReference>
<comment type="caution">
    <text evidence="1">The sequence shown here is derived from an EMBL/GenBank/DDBJ whole genome shotgun (WGS) entry which is preliminary data.</text>
</comment>
<evidence type="ECO:0000313" key="2">
    <source>
        <dbReference type="Proteomes" id="UP001225644"/>
    </source>
</evidence>
<dbReference type="RefSeq" id="WP_307403357.1">
    <property type="nucleotide sequence ID" value="NZ_JAUSUX010000028.1"/>
</dbReference>
<sequence length="75" mass="8042">MLGDPSYIVNETLIDGRLKPDNVDQVNVSEGQAYATVEVRYNQPSIVPGAGALFGGNLFGDTIPLSSKSVFKIEQ</sequence>